<organism evidence="5 6">
    <name type="scientific">Paenibacillus glucanolyticus</name>
    <dbReference type="NCBI Taxonomy" id="59843"/>
    <lineage>
        <taxon>Bacteria</taxon>
        <taxon>Bacillati</taxon>
        <taxon>Bacillota</taxon>
        <taxon>Bacilli</taxon>
        <taxon>Bacillales</taxon>
        <taxon>Paenibacillaceae</taxon>
        <taxon>Paenibacillus</taxon>
    </lineage>
</organism>
<accession>A0A163M0W9</accession>
<dbReference type="SUPFAM" id="SSF53822">
    <property type="entry name" value="Periplasmic binding protein-like I"/>
    <property type="match status" value="1"/>
</dbReference>
<dbReference type="GeneID" id="97555790"/>
<keyword evidence="6" id="KW-1185">Reference proteome</keyword>
<evidence type="ECO:0000256" key="3">
    <source>
        <dbReference type="ARBA" id="ARBA00023163"/>
    </source>
</evidence>
<evidence type="ECO:0000313" key="5">
    <source>
        <dbReference type="EMBL" id="KZS48643.1"/>
    </source>
</evidence>
<keyword evidence="2" id="KW-0238">DNA-binding</keyword>
<reference evidence="5" key="1">
    <citation type="journal article" date="2016" name="Genome Announc.">
        <title>Draft genomes of two strains of Paenibacillus glucanolyticus with capability to degrade lignocellulose.</title>
        <authorList>
            <person name="Mathews S.L."/>
            <person name="Pawlak J."/>
            <person name="Grunden A.M."/>
        </authorList>
    </citation>
    <scope>NUCLEOTIDE SEQUENCE [LARGE SCALE GENOMIC DNA]</scope>
    <source>
        <strain evidence="5">SLM1</strain>
    </source>
</reference>
<name>A0A163M0W9_9BACL</name>
<dbReference type="PROSITE" id="PS50932">
    <property type="entry name" value="HTH_LACI_2"/>
    <property type="match status" value="1"/>
</dbReference>
<evidence type="ECO:0000259" key="4">
    <source>
        <dbReference type="PROSITE" id="PS50932"/>
    </source>
</evidence>
<dbReference type="AlphaFoldDB" id="A0A163M0W9"/>
<dbReference type="Gene3D" id="3.40.50.2300">
    <property type="match status" value="1"/>
</dbReference>
<gene>
    <name evidence="5" type="ORF">AWU65_23265</name>
</gene>
<dbReference type="GO" id="GO:0000976">
    <property type="term" value="F:transcription cis-regulatory region binding"/>
    <property type="evidence" value="ECO:0007669"/>
    <property type="project" value="TreeGrafter"/>
</dbReference>
<dbReference type="SUPFAM" id="SSF47413">
    <property type="entry name" value="lambda repressor-like DNA-binding domains"/>
    <property type="match status" value="1"/>
</dbReference>
<evidence type="ECO:0000313" key="6">
    <source>
        <dbReference type="Proteomes" id="UP000076796"/>
    </source>
</evidence>
<dbReference type="SMART" id="SM00354">
    <property type="entry name" value="HTH_LACI"/>
    <property type="match status" value="1"/>
</dbReference>
<dbReference type="PANTHER" id="PTHR30146">
    <property type="entry name" value="LACI-RELATED TRANSCRIPTIONAL REPRESSOR"/>
    <property type="match status" value="1"/>
</dbReference>
<dbReference type="GO" id="GO:0003700">
    <property type="term" value="F:DNA-binding transcription factor activity"/>
    <property type="evidence" value="ECO:0007669"/>
    <property type="project" value="TreeGrafter"/>
</dbReference>
<dbReference type="STRING" id="59843.A3958_22535"/>
<dbReference type="InterPro" id="IPR010982">
    <property type="entry name" value="Lambda_DNA-bd_dom_sf"/>
</dbReference>
<dbReference type="RefSeq" id="WP_063479467.1">
    <property type="nucleotide sequence ID" value="NZ_CP147845.1"/>
</dbReference>
<keyword evidence="1" id="KW-0805">Transcription regulation</keyword>
<keyword evidence="3" id="KW-0804">Transcription</keyword>
<dbReference type="CDD" id="cd01392">
    <property type="entry name" value="HTH_LacI"/>
    <property type="match status" value="1"/>
</dbReference>
<protein>
    <recommendedName>
        <fullName evidence="4">HTH lacI-type domain-containing protein</fullName>
    </recommendedName>
</protein>
<dbReference type="PANTHER" id="PTHR30146:SF109">
    <property type="entry name" value="HTH-TYPE TRANSCRIPTIONAL REGULATOR GALS"/>
    <property type="match status" value="1"/>
</dbReference>
<evidence type="ECO:0000256" key="2">
    <source>
        <dbReference type="ARBA" id="ARBA00023125"/>
    </source>
</evidence>
<proteinExistence type="predicted"/>
<dbReference type="Gene3D" id="1.10.260.40">
    <property type="entry name" value="lambda repressor-like DNA-binding domains"/>
    <property type="match status" value="1"/>
</dbReference>
<dbReference type="InterPro" id="IPR028082">
    <property type="entry name" value="Peripla_BP_I"/>
</dbReference>
<dbReference type="Pfam" id="PF00356">
    <property type="entry name" value="LacI"/>
    <property type="match status" value="1"/>
</dbReference>
<comment type="caution">
    <text evidence="5">The sequence shown here is derived from an EMBL/GenBank/DDBJ whole genome shotgun (WGS) entry which is preliminary data.</text>
</comment>
<dbReference type="InterPro" id="IPR000843">
    <property type="entry name" value="HTH_LacI"/>
</dbReference>
<evidence type="ECO:0000256" key="1">
    <source>
        <dbReference type="ARBA" id="ARBA00023015"/>
    </source>
</evidence>
<sequence length="311" mass="34732">MKKVTMKVIAEEAGVSVATVSYILNNVNNQSISAETRERVMKAAQRLNYKRNLTALALKSGKSELIGVLLPDQTGEPYWARYRYSQALYHLGKHLNDAGYQLVVSYIDPQFSKLPILLERELDGVFTLNASSSIFHRISKHYGVGIPIIGIDTSLDDPLFHTVVPDFEAGIEEAARRLGAEPQFLLIDHYVDHGMTEQIREMAGMDEKRMHVYSSASELEKFLAQYSGLPGVVINEFLCEQALRFDTAGRLAALCTSGCPELISGRAETVVFDADAYREAAEVMIQYIARPQDHYPNNHILQKIVHGETLA</sequence>
<dbReference type="EMBL" id="LWMH01000001">
    <property type="protein sequence ID" value="KZS48643.1"/>
    <property type="molecule type" value="Genomic_DNA"/>
</dbReference>
<feature type="domain" description="HTH lacI-type" evidence="4">
    <location>
        <begin position="4"/>
        <end position="60"/>
    </location>
</feature>
<dbReference type="Proteomes" id="UP000076796">
    <property type="component" value="Unassembled WGS sequence"/>
</dbReference>